<evidence type="ECO:0000256" key="1">
    <source>
        <dbReference type="SAM" id="MobiDB-lite"/>
    </source>
</evidence>
<dbReference type="AlphaFoldDB" id="A0A978UGS1"/>
<feature type="transmembrane region" description="Helical" evidence="2">
    <location>
        <begin position="36"/>
        <end position="56"/>
    </location>
</feature>
<evidence type="ECO:0000313" key="3">
    <source>
        <dbReference type="EMBL" id="KAH7514002.1"/>
    </source>
</evidence>
<accession>A0A978UGS1</accession>
<feature type="region of interest" description="Disordered" evidence="1">
    <location>
        <begin position="71"/>
        <end position="102"/>
    </location>
</feature>
<gene>
    <name evidence="3" type="ORF">FEM48_Zijuj11G0042500</name>
</gene>
<evidence type="ECO:0000313" key="4">
    <source>
        <dbReference type="Proteomes" id="UP000813462"/>
    </source>
</evidence>
<name>A0A978UGS1_ZIZJJ</name>
<dbReference type="Proteomes" id="UP000813462">
    <property type="component" value="Unassembled WGS sequence"/>
</dbReference>
<feature type="compositionally biased region" description="Basic and acidic residues" evidence="1">
    <location>
        <begin position="78"/>
        <end position="102"/>
    </location>
</feature>
<comment type="caution">
    <text evidence="3">The sequence shown here is derived from an EMBL/GenBank/DDBJ whole genome shotgun (WGS) entry which is preliminary data.</text>
</comment>
<protein>
    <submittedName>
        <fullName evidence="3">Uncharacterized protein</fullName>
    </submittedName>
</protein>
<keyword evidence="2" id="KW-1133">Transmembrane helix</keyword>
<keyword evidence="2" id="KW-0472">Membrane</keyword>
<feature type="transmembrane region" description="Helical" evidence="2">
    <location>
        <begin position="6"/>
        <end position="24"/>
    </location>
</feature>
<sequence length="145" mass="16709">MDDFPSLIHYVLALAFNITLFLHAEAKATGFFDFKCRIQCIDMGWIAMFGLLLAIFPTDSIQFEEASMLGGDEEKMEGEESKEQKMKKCEEQEVGNNDEKKVDAVKAAREKAKEKAKELLKLNRPINRDDPFDTEYFVALYKRNK</sequence>
<reference evidence="3" key="1">
    <citation type="journal article" date="2021" name="Front. Plant Sci.">
        <title>Chromosome-Scale Genome Assembly for Chinese Sour Jujube and Insights Into Its Genome Evolution and Domestication Signature.</title>
        <authorList>
            <person name="Shen L.-Y."/>
            <person name="Luo H."/>
            <person name="Wang X.-L."/>
            <person name="Wang X.-M."/>
            <person name="Qiu X.-J."/>
            <person name="Liu H."/>
            <person name="Zhou S.-S."/>
            <person name="Jia K.-H."/>
            <person name="Nie S."/>
            <person name="Bao Y.-T."/>
            <person name="Zhang R.-G."/>
            <person name="Yun Q.-Z."/>
            <person name="Chai Y.-H."/>
            <person name="Lu J.-Y."/>
            <person name="Li Y."/>
            <person name="Zhao S.-W."/>
            <person name="Mao J.-F."/>
            <person name="Jia S.-G."/>
            <person name="Mao Y.-M."/>
        </authorList>
    </citation>
    <scope>NUCLEOTIDE SEQUENCE</scope>
    <source>
        <strain evidence="3">AT0</strain>
        <tissue evidence="3">Leaf</tissue>
    </source>
</reference>
<keyword evidence="2" id="KW-0812">Transmembrane</keyword>
<organism evidence="3 4">
    <name type="scientific">Ziziphus jujuba var. spinosa</name>
    <dbReference type="NCBI Taxonomy" id="714518"/>
    <lineage>
        <taxon>Eukaryota</taxon>
        <taxon>Viridiplantae</taxon>
        <taxon>Streptophyta</taxon>
        <taxon>Embryophyta</taxon>
        <taxon>Tracheophyta</taxon>
        <taxon>Spermatophyta</taxon>
        <taxon>Magnoliopsida</taxon>
        <taxon>eudicotyledons</taxon>
        <taxon>Gunneridae</taxon>
        <taxon>Pentapetalae</taxon>
        <taxon>rosids</taxon>
        <taxon>fabids</taxon>
        <taxon>Rosales</taxon>
        <taxon>Rhamnaceae</taxon>
        <taxon>Paliureae</taxon>
        <taxon>Ziziphus</taxon>
    </lineage>
</organism>
<proteinExistence type="predicted"/>
<evidence type="ECO:0000256" key="2">
    <source>
        <dbReference type="SAM" id="Phobius"/>
    </source>
</evidence>
<dbReference type="EMBL" id="JAEACU010000011">
    <property type="protein sequence ID" value="KAH7514002.1"/>
    <property type="molecule type" value="Genomic_DNA"/>
</dbReference>